<dbReference type="PROSITE" id="PS00233">
    <property type="entry name" value="CHIT_BIND_RR_1"/>
    <property type="match status" value="1"/>
</dbReference>
<dbReference type="PANTHER" id="PTHR10380:SF237">
    <property type="entry name" value="CUTICULAR PROTEIN 65AU, ISOFORM A-RELATED"/>
    <property type="match status" value="1"/>
</dbReference>
<name>A0A8J9VK00_9NEOP</name>
<evidence type="ECO:0000313" key="6">
    <source>
        <dbReference type="Proteomes" id="UP000838878"/>
    </source>
</evidence>
<dbReference type="PANTHER" id="PTHR10380">
    <property type="entry name" value="CUTICLE PROTEIN"/>
    <property type="match status" value="1"/>
</dbReference>
<sequence length="241" mass="26465">MKFAVVIFACVLAAATAQLNRGQYQKDQYQYNNNRYNNPYNNQYNNQYNKQYNNQYNPFGNTYNRYQNQNYNPYKAFGSSTPFPLRPAVVAEASASIAPPVASVTASPEALKITAAPALPAPVPVLAIAKIASDDRHAETVKYENEINPDGSYNYFYETNNGITAQAQGVPRNFGGNPPVVPDVAQGSFSWTSPEGETIAITYIADENGYQPLGKAIPQPPPIPDQIARALDYIARSAPKN</sequence>
<dbReference type="AlphaFoldDB" id="A0A8J9VK00"/>
<feature type="chain" id="PRO_5035435365" description="Larval cuticle protein LCP-22" evidence="4">
    <location>
        <begin position="18"/>
        <end position="241"/>
    </location>
</feature>
<reference evidence="5" key="1">
    <citation type="submission" date="2021-12" db="EMBL/GenBank/DDBJ databases">
        <authorList>
            <person name="Martin H S."/>
        </authorList>
    </citation>
    <scope>NUCLEOTIDE SEQUENCE</scope>
</reference>
<dbReference type="GO" id="GO:0062129">
    <property type="term" value="C:chitin-based extracellular matrix"/>
    <property type="evidence" value="ECO:0007669"/>
    <property type="project" value="TreeGrafter"/>
</dbReference>
<evidence type="ECO:0008006" key="7">
    <source>
        <dbReference type="Google" id="ProtNLM"/>
    </source>
</evidence>
<evidence type="ECO:0000256" key="1">
    <source>
        <dbReference type="ARBA" id="ARBA00022460"/>
    </source>
</evidence>
<evidence type="ECO:0000256" key="4">
    <source>
        <dbReference type="SAM" id="SignalP"/>
    </source>
</evidence>
<dbReference type="PROSITE" id="PS51155">
    <property type="entry name" value="CHIT_BIND_RR_2"/>
    <property type="match status" value="1"/>
</dbReference>
<dbReference type="Proteomes" id="UP000838878">
    <property type="component" value="Chromosome 7"/>
</dbReference>
<dbReference type="InterPro" id="IPR000618">
    <property type="entry name" value="Insect_cuticle"/>
</dbReference>
<protein>
    <recommendedName>
        <fullName evidence="7">Larval cuticle protein LCP-22</fullName>
    </recommendedName>
</protein>
<keyword evidence="6" id="KW-1185">Reference proteome</keyword>
<gene>
    <name evidence="5" type="ORF">BINO364_LOCUS13103</name>
</gene>
<dbReference type="InterPro" id="IPR050468">
    <property type="entry name" value="Cuticle_Struct_Prot"/>
</dbReference>
<evidence type="ECO:0000256" key="3">
    <source>
        <dbReference type="PROSITE-ProRule" id="PRU00497"/>
    </source>
</evidence>
<dbReference type="Pfam" id="PF00379">
    <property type="entry name" value="Chitin_bind_4"/>
    <property type="match status" value="1"/>
</dbReference>
<accession>A0A8J9VK00</accession>
<dbReference type="GO" id="GO:0008010">
    <property type="term" value="F:structural constituent of chitin-based larval cuticle"/>
    <property type="evidence" value="ECO:0007669"/>
    <property type="project" value="TreeGrafter"/>
</dbReference>
<organism evidence="5 6">
    <name type="scientific">Brenthis ino</name>
    <name type="common">lesser marbled fritillary</name>
    <dbReference type="NCBI Taxonomy" id="405034"/>
    <lineage>
        <taxon>Eukaryota</taxon>
        <taxon>Metazoa</taxon>
        <taxon>Ecdysozoa</taxon>
        <taxon>Arthropoda</taxon>
        <taxon>Hexapoda</taxon>
        <taxon>Insecta</taxon>
        <taxon>Pterygota</taxon>
        <taxon>Neoptera</taxon>
        <taxon>Endopterygota</taxon>
        <taxon>Lepidoptera</taxon>
        <taxon>Glossata</taxon>
        <taxon>Ditrysia</taxon>
        <taxon>Papilionoidea</taxon>
        <taxon>Nymphalidae</taxon>
        <taxon>Heliconiinae</taxon>
        <taxon>Argynnini</taxon>
        <taxon>Brenthis</taxon>
    </lineage>
</organism>
<feature type="non-terminal residue" evidence="5">
    <location>
        <position position="241"/>
    </location>
</feature>
<keyword evidence="2 4" id="KW-0732">Signal</keyword>
<proteinExistence type="predicted"/>
<feature type="signal peptide" evidence="4">
    <location>
        <begin position="1"/>
        <end position="17"/>
    </location>
</feature>
<dbReference type="InterPro" id="IPR031311">
    <property type="entry name" value="CHIT_BIND_RR_consensus"/>
</dbReference>
<dbReference type="OrthoDB" id="8115566at2759"/>
<dbReference type="EMBL" id="OV170227">
    <property type="protein sequence ID" value="CAH0727805.1"/>
    <property type="molecule type" value="Genomic_DNA"/>
</dbReference>
<dbReference type="PRINTS" id="PR00947">
    <property type="entry name" value="CUTICLE"/>
</dbReference>
<keyword evidence="1 3" id="KW-0193">Cuticle</keyword>
<evidence type="ECO:0000256" key="2">
    <source>
        <dbReference type="ARBA" id="ARBA00022729"/>
    </source>
</evidence>
<evidence type="ECO:0000313" key="5">
    <source>
        <dbReference type="EMBL" id="CAH0727805.1"/>
    </source>
</evidence>